<evidence type="ECO:0000313" key="2">
    <source>
        <dbReference type="EMBL" id="EAT82013.1"/>
    </source>
</evidence>
<feature type="compositionally biased region" description="Basic and acidic residues" evidence="1">
    <location>
        <begin position="45"/>
        <end position="62"/>
    </location>
</feature>
<proteinExistence type="predicted"/>
<feature type="region of interest" description="Disordered" evidence="1">
    <location>
        <begin position="34"/>
        <end position="77"/>
    </location>
</feature>
<sequence length="77" mass="8786">MCSSRFWCLSRSRDGFQLFDLSFFWDTNKLSGPRLQTWPSPPGDKTFDQKAYDDKSSNKEPSTEEPSSEETAQQGVA</sequence>
<accession>Q0UC95</accession>
<dbReference type="AlphaFoldDB" id="Q0UC95"/>
<protein>
    <submittedName>
        <fullName evidence="2">Uncharacterized protein</fullName>
    </submittedName>
</protein>
<evidence type="ECO:0000313" key="3">
    <source>
        <dbReference type="Proteomes" id="UP000001055"/>
    </source>
</evidence>
<dbReference type="Proteomes" id="UP000001055">
    <property type="component" value="Unassembled WGS sequence"/>
</dbReference>
<name>Q0UC95_PHANO</name>
<reference evidence="3" key="1">
    <citation type="journal article" date="2007" name="Plant Cell">
        <title>Dothideomycete-plant interactions illuminated by genome sequencing and EST analysis of the wheat pathogen Stagonospora nodorum.</title>
        <authorList>
            <person name="Hane J.K."/>
            <person name="Lowe R.G."/>
            <person name="Solomon P.S."/>
            <person name="Tan K.C."/>
            <person name="Schoch C.L."/>
            <person name="Spatafora J.W."/>
            <person name="Crous P.W."/>
            <person name="Kodira C."/>
            <person name="Birren B.W."/>
            <person name="Galagan J.E."/>
            <person name="Torriani S.F."/>
            <person name="McDonald B.A."/>
            <person name="Oliver R.P."/>
        </authorList>
    </citation>
    <scope>NUCLEOTIDE SEQUENCE [LARGE SCALE GENOMIC DNA]</scope>
    <source>
        <strain evidence="3">SN15 / ATCC MYA-4574 / FGSC 10173</strain>
    </source>
</reference>
<dbReference type="KEGG" id="pno:SNOG_10619"/>
<dbReference type="RefSeq" id="XP_001800883.1">
    <property type="nucleotide sequence ID" value="XM_001800831.1"/>
</dbReference>
<dbReference type="HOGENOM" id="CLU_2638877_0_0_1"/>
<dbReference type="EMBL" id="CH445341">
    <property type="protein sequence ID" value="EAT82013.1"/>
    <property type="molecule type" value="Genomic_DNA"/>
</dbReference>
<organism evidence="2 3">
    <name type="scientific">Phaeosphaeria nodorum (strain SN15 / ATCC MYA-4574 / FGSC 10173)</name>
    <name type="common">Glume blotch fungus</name>
    <name type="synonym">Parastagonospora nodorum</name>
    <dbReference type="NCBI Taxonomy" id="321614"/>
    <lineage>
        <taxon>Eukaryota</taxon>
        <taxon>Fungi</taxon>
        <taxon>Dikarya</taxon>
        <taxon>Ascomycota</taxon>
        <taxon>Pezizomycotina</taxon>
        <taxon>Dothideomycetes</taxon>
        <taxon>Pleosporomycetidae</taxon>
        <taxon>Pleosporales</taxon>
        <taxon>Pleosporineae</taxon>
        <taxon>Phaeosphaeriaceae</taxon>
        <taxon>Parastagonospora</taxon>
    </lineage>
</organism>
<gene>
    <name evidence="2" type="ORF">SNOG_10619</name>
</gene>
<dbReference type="GeneID" id="5977790"/>
<dbReference type="InParanoid" id="Q0UC95"/>
<evidence type="ECO:0000256" key="1">
    <source>
        <dbReference type="SAM" id="MobiDB-lite"/>
    </source>
</evidence>